<dbReference type="Proteomes" id="UP000003402">
    <property type="component" value="Unassembled WGS sequence"/>
</dbReference>
<dbReference type="PATRIC" id="fig|992026.3.peg.104"/>
<evidence type="ECO:0000313" key="2">
    <source>
        <dbReference type="EMBL" id="EJB31716.1"/>
    </source>
</evidence>
<proteinExistence type="predicted"/>
<keyword evidence="1" id="KW-0812">Transmembrane</keyword>
<feature type="transmembrane region" description="Helical" evidence="1">
    <location>
        <begin position="6"/>
        <end position="24"/>
    </location>
</feature>
<dbReference type="EMBL" id="AKNU01000001">
    <property type="protein sequence ID" value="EJB31716.1"/>
    <property type="molecule type" value="Genomic_DNA"/>
</dbReference>
<evidence type="ECO:0000313" key="3">
    <source>
        <dbReference type="Proteomes" id="UP000003402"/>
    </source>
</evidence>
<protein>
    <submittedName>
        <fullName evidence="2">Uncharacterized protein</fullName>
    </submittedName>
</protein>
<organism evidence="2 3">
    <name type="scientific">Helicobacter pylori NQ4099</name>
    <dbReference type="NCBI Taxonomy" id="992026"/>
    <lineage>
        <taxon>Bacteria</taxon>
        <taxon>Pseudomonadati</taxon>
        <taxon>Campylobacterota</taxon>
        <taxon>Epsilonproteobacteria</taxon>
        <taxon>Campylobacterales</taxon>
        <taxon>Helicobacteraceae</taxon>
        <taxon>Helicobacter</taxon>
    </lineage>
</organism>
<accession>I9QAZ8</accession>
<gene>
    <name evidence="2" type="ORF">HPNQ4099_0111</name>
</gene>
<name>I9QAZ8_HELPX</name>
<sequence>MRFNAIRITIDAFWLLVSIVFGVLKKLYQDLTNLIRI</sequence>
<evidence type="ECO:0000256" key="1">
    <source>
        <dbReference type="SAM" id="Phobius"/>
    </source>
</evidence>
<comment type="caution">
    <text evidence="2">The sequence shown here is derived from an EMBL/GenBank/DDBJ whole genome shotgun (WGS) entry which is preliminary data.</text>
</comment>
<keyword evidence="1" id="KW-1133">Transmembrane helix</keyword>
<dbReference type="AlphaFoldDB" id="I9QAZ8"/>
<reference evidence="2 3" key="1">
    <citation type="journal article" date="2013" name="Pathog. Dis.">
        <title>Genome sequences of 65 Helicobacter pylori strains isolated from asymptomatic individuals and patients with gastric cancer, peptic ulcer disease, or gastritis.</title>
        <authorList>
            <person name="Blanchard T.G."/>
            <person name="Czinn S.J."/>
            <person name="Correa P."/>
            <person name="Nakazawa T."/>
            <person name="Keelan M."/>
            <person name="Morningstar L."/>
            <person name="Santana-Cruz I."/>
            <person name="Maroo A."/>
            <person name="McCracken C."/>
            <person name="Shefchek K."/>
            <person name="Daugherty S."/>
            <person name="Song Y."/>
            <person name="Fraser C.M."/>
            <person name="Fricke W.F."/>
        </authorList>
    </citation>
    <scope>NUCLEOTIDE SEQUENCE [LARGE SCALE GENOMIC DNA]</scope>
    <source>
        <strain evidence="2 3">NQ4099</strain>
    </source>
</reference>
<keyword evidence="1" id="KW-0472">Membrane</keyword>